<reference evidence="1 2" key="1">
    <citation type="submission" date="2017-01" db="EMBL/GenBank/DDBJ databases">
        <title>Whole-Genome Shotgun Sequencing of Two beta-Proteobacterial Species in Search of the Bulgecin Biosynthetic Cluster.</title>
        <authorList>
            <person name="Horsman M.E."/>
            <person name="Marous D.R."/>
            <person name="Li R."/>
            <person name="Oliver R.A."/>
            <person name="Byun B."/>
            <person name="Emrich S.J."/>
            <person name="Boggess B."/>
            <person name="Townsend C.A."/>
            <person name="Mobashery S."/>
        </authorList>
    </citation>
    <scope>NUCLEOTIDE SEQUENCE [LARGE SCALE GENOMIC DNA]</scope>
    <source>
        <strain evidence="1 2">ATCC 31363</strain>
    </source>
</reference>
<organism evidence="1 2">
    <name type="scientific">Paraburkholderia acidicola</name>
    <dbReference type="NCBI Taxonomy" id="1912599"/>
    <lineage>
        <taxon>Bacteria</taxon>
        <taxon>Pseudomonadati</taxon>
        <taxon>Pseudomonadota</taxon>
        <taxon>Betaproteobacteria</taxon>
        <taxon>Burkholderiales</taxon>
        <taxon>Burkholderiaceae</taxon>
        <taxon>Paraburkholderia</taxon>
    </lineage>
</organism>
<dbReference type="AlphaFoldDB" id="A0A2A4F3Y8"/>
<proteinExistence type="predicted"/>
<dbReference type="OrthoDB" id="6425033at2"/>
<dbReference type="Proteomes" id="UP000218022">
    <property type="component" value="Unassembled WGS sequence"/>
</dbReference>
<protein>
    <submittedName>
        <fullName evidence="1">Uncharacterized protein</fullName>
    </submittedName>
</protein>
<gene>
    <name evidence="1" type="ORF">BWP39_10005</name>
</gene>
<dbReference type="RefSeq" id="WP_096719578.1">
    <property type="nucleotide sequence ID" value="NZ_MTZV01000003.1"/>
</dbReference>
<dbReference type="EMBL" id="MTZV01000003">
    <property type="protein sequence ID" value="PCE27106.1"/>
    <property type="molecule type" value="Genomic_DNA"/>
</dbReference>
<evidence type="ECO:0000313" key="1">
    <source>
        <dbReference type="EMBL" id="PCE27106.1"/>
    </source>
</evidence>
<accession>A0A2A4F3Y8</accession>
<evidence type="ECO:0000313" key="2">
    <source>
        <dbReference type="Proteomes" id="UP000218022"/>
    </source>
</evidence>
<comment type="caution">
    <text evidence="1">The sequence shown here is derived from an EMBL/GenBank/DDBJ whole genome shotgun (WGS) entry which is preliminary data.</text>
</comment>
<sequence>MIDVKWDLGGFSVFYSGKFPTFEEVEKNIASLSGISNFSGLEGDWFLVEKKDKVLGFMLLNIPSSIEQLKSSLVDLSGLHEISIDDFIGLEEFAFYGAPSAYFCESTNQIFILDRNDIKYKVMIGADFHLLLNSQKKRCGFVMDNAIKNIVSENEYSDDIVFHDLLMQMLGFCDSEKYKLMDDEDQACLQQLIALEKQCVDMGNKDGRIFHILEFVRNAKYSFYDIEE</sequence>
<name>A0A2A4F3Y8_9BURK</name>